<dbReference type="Pfam" id="PF00512">
    <property type="entry name" value="HisKA"/>
    <property type="match status" value="1"/>
</dbReference>
<dbReference type="FunFam" id="3.30.565.10:FF:000006">
    <property type="entry name" value="Sensor histidine kinase WalK"/>
    <property type="match status" value="1"/>
</dbReference>
<keyword evidence="8 17" id="KW-0418">Kinase</keyword>
<dbReference type="InterPro" id="IPR000700">
    <property type="entry name" value="PAS-assoc_C"/>
</dbReference>
<dbReference type="GO" id="GO:0016036">
    <property type="term" value="P:cellular response to phosphate starvation"/>
    <property type="evidence" value="ECO:0007669"/>
    <property type="project" value="TreeGrafter"/>
</dbReference>
<dbReference type="InterPro" id="IPR000014">
    <property type="entry name" value="PAS"/>
</dbReference>
<dbReference type="InterPro" id="IPR004358">
    <property type="entry name" value="Sig_transdc_His_kin-like_C"/>
</dbReference>
<evidence type="ECO:0000259" key="13">
    <source>
        <dbReference type="PROSITE" id="PS50109"/>
    </source>
</evidence>
<feature type="domain" description="PAS" evidence="14">
    <location>
        <begin position="248"/>
        <end position="293"/>
    </location>
</feature>
<accession>A0A1T4JKT2</accession>
<name>A0A1T4JKT2_9FIRM</name>
<dbReference type="GO" id="GO:0006355">
    <property type="term" value="P:regulation of DNA-templated transcription"/>
    <property type="evidence" value="ECO:0007669"/>
    <property type="project" value="InterPro"/>
</dbReference>
<dbReference type="NCBIfam" id="TIGR00229">
    <property type="entry name" value="sensory_box"/>
    <property type="match status" value="1"/>
</dbReference>
<keyword evidence="4" id="KW-1003">Cell membrane</keyword>
<evidence type="ECO:0000313" key="18">
    <source>
        <dbReference type="Proteomes" id="UP000190625"/>
    </source>
</evidence>
<dbReference type="Pfam" id="PF16736">
    <property type="entry name" value="sCache_like"/>
    <property type="match status" value="1"/>
</dbReference>
<sequence length="590" mass="66787">MFKSIRWRVTTLYLILIIAALLMFSLTLKGFLEDYFITQLEDNILKETRLVRSLLKDEIVSNKRVKKIDRLVDEYSNEAEARITIIGSEGKVLGDSEQDPLKMENHLQRHEVQQSIKTGVGKSTRYSETLKINMKYLALPVKHSGNIVGVVRLALPLTQVKEALADIFSRVINAGLIAIIISLILGLSLTKRITKPIERMTEVAGEMAQGHLDQRLMVTSDDELGRLSYVFNNMADKLKNKINEISDEKNKIEAVLSSMGDGVIAVDNIGKIILFNPSAENFFEVKEEEIIGKYSLEVTRSHKLDQVVMESLEKGEEVSEEIEILYPEERIIRVKATSIKDQDEQIQGVVVVLRDITELRHLEQVRTEFVGNVSHELRTPLTSIKGYVETLLANDNPDSAIYKRFLNVVKDEADRLEQLIIDLLDLSKIESGISGKGYEAINLNQVIEDVLTIVMPKVSDKELNLKIDVPAELAMISGDESQIKRLYINLIDNAVKYTPNCGEVKVKVYEDDEKIWTEISDTGIGIPSEDLPRIFERFYRVDKARSRNLGGTGLGLSIVKHIIEQHNGMIDVESEVEKGTKFIFYFPKVK</sequence>
<reference evidence="18" key="1">
    <citation type="submission" date="2017-02" db="EMBL/GenBank/DDBJ databases">
        <authorList>
            <person name="Varghese N."/>
            <person name="Submissions S."/>
        </authorList>
    </citation>
    <scope>NUCLEOTIDE SEQUENCE [LARGE SCALE GENOMIC DNA]</scope>
    <source>
        <strain evidence="18">ATCC BAA-73</strain>
    </source>
</reference>
<dbReference type="RefSeq" id="WP_078808652.1">
    <property type="nucleotide sequence ID" value="NZ_FUWM01000003.1"/>
</dbReference>
<dbReference type="GO" id="GO:0005886">
    <property type="term" value="C:plasma membrane"/>
    <property type="evidence" value="ECO:0007669"/>
    <property type="project" value="UniProtKB-SubCell"/>
</dbReference>
<dbReference type="Gene3D" id="1.10.287.130">
    <property type="match status" value="1"/>
</dbReference>
<evidence type="ECO:0000256" key="7">
    <source>
        <dbReference type="ARBA" id="ARBA00022741"/>
    </source>
</evidence>
<dbReference type="InterPro" id="IPR036890">
    <property type="entry name" value="HATPase_C_sf"/>
</dbReference>
<dbReference type="PANTHER" id="PTHR45453:SF1">
    <property type="entry name" value="PHOSPHATE REGULON SENSOR PROTEIN PHOR"/>
    <property type="match status" value="1"/>
</dbReference>
<gene>
    <name evidence="17" type="ORF">SAMN02745118_00116</name>
</gene>
<dbReference type="EMBL" id="FUWM01000003">
    <property type="protein sequence ID" value="SJZ30751.1"/>
    <property type="molecule type" value="Genomic_DNA"/>
</dbReference>
<organism evidence="17 18">
    <name type="scientific">Selenihalanaerobacter shriftii</name>
    <dbReference type="NCBI Taxonomy" id="142842"/>
    <lineage>
        <taxon>Bacteria</taxon>
        <taxon>Bacillati</taxon>
        <taxon>Bacillota</taxon>
        <taxon>Clostridia</taxon>
        <taxon>Halanaerobiales</taxon>
        <taxon>Halobacteroidaceae</taxon>
        <taxon>Selenihalanaerobacter</taxon>
    </lineage>
</organism>
<evidence type="ECO:0000259" key="16">
    <source>
        <dbReference type="PROSITE" id="PS50885"/>
    </source>
</evidence>
<dbReference type="PROSITE" id="PS50112">
    <property type="entry name" value="PAS"/>
    <property type="match status" value="1"/>
</dbReference>
<keyword evidence="18" id="KW-1185">Reference proteome</keyword>
<evidence type="ECO:0000259" key="14">
    <source>
        <dbReference type="PROSITE" id="PS50112"/>
    </source>
</evidence>
<keyword evidence="12" id="KW-0812">Transmembrane</keyword>
<feature type="domain" description="HAMP" evidence="16">
    <location>
        <begin position="191"/>
        <end position="243"/>
    </location>
</feature>
<dbReference type="CDD" id="cd00082">
    <property type="entry name" value="HisKA"/>
    <property type="match status" value="1"/>
</dbReference>
<dbReference type="InterPro" id="IPR003661">
    <property type="entry name" value="HisK_dim/P_dom"/>
</dbReference>
<protein>
    <recommendedName>
        <fullName evidence="3">histidine kinase</fullName>
        <ecNumber evidence="3">2.7.13.3</ecNumber>
    </recommendedName>
</protein>
<dbReference type="OrthoDB" id="9813151at2"/>
<dbReference type="GO" id="GO:0005524">
    <property type="term" value="F:ATP binding"/>
    <property type="evidence" value="ECO:0007669"/>
    <property type="project" value="UniProtKB-KW"/>
</dbReference>
<dbReference type="SMART" id="SM00304">
    <property type="entry name" value="HAMP"/>
    <property type="match status" value="1"/>
</dbReference>
<keyword evidence="9" id="KW-0067">ATP-binding</keyword>
<dbReference type="AlphaFoldDB" id="A0A1T4JKT2"/>
<dbReference type="SMART" id="SM00388">
    <property type="entry name" value="HisKA"/>
    <property type="match status" value="1"/>
</dbReference>
<dbReference type="InterPro" id="IPR050351">
    <property type="entry name" value="BphY/WalK/GraS-like"/>
</dbReference>
<dbReference type="SUPFAM" id="SSF158472">
    <property type="entry name" value="HAMP domain-like"/>
    <property type="match status" value="1"/>
</dbReference>
<dbReference type="EC" id="2.7.13.3" evidence="3"/>
<dbReference type="GO" id="GO:0000155">
    <property type="term" value="F:phosphorelay sensor kinase activity"/>
    <property type="evidence" value="ECO:0007669"/>
    <property type="project" value="InterPro"/>
</dbReference>
<dbReference type="Pfam" id="PF02518">
    <property type="entry name" value="HATPase_c"/>
    <property type="match status" value="1"/>
</dbReference>
<feature type="transmembrane region" description="Helical" evidence="12">
    <location>
        <begin position="167"/>
        <end position="190"/>
    </location>
</feature>
<dbReference type="FunFam" id="1.10.287.130:FF:000008">
    <property type="entry name" value="Two-component sensor histidine kinase"/>
    <property type="match status" value="1"/>
</dbReference>
<dbReference type="Pfam" id="PF00672">
    <property type="entry name" value="HAMP"/>
    <property type="match status" value="1"/>
</dbReference>
<proteinExistence type="predicted"/>
<dbReference type="CDD" id="cd00075">
    <property type="entry name" value="HATPase"/>
    <property type="match status" value="1"/>
</dbReference>
<keyword evidence="12" id="KW-1133">Transmembrane helix</keyword>
<dbReference type="SUPFAM" id="SSF55785">
    <property type="entry name" value="PYP-like sensor domain (PAS domain)"/>
    <property type="match status" value="1"/>
</dbReference>
<dbReference type="InterPro" id="IPR005467">
    <property type="entry name" value="His_kinase_dom"/>
</dbReference>
<evidence type="ECO:0000259" key="15">
    <source>
        <dbReference type="PROSITE" id="PS50113"/>
    </source>
</evidence>
<dbReference type="STRING" id="142842.SAMN02745118_00116"/>
<dbReference type="InterPro" id="IPR013767">
    <property type="entry name" value="PAS_fold"/>
</dbReference>
<dbReference type="Gene3D" id="1.10.8.500">
    <property type="entry name" value="HAMP domain in histidine kinase"/>
    <property type="match status" value="1"/>
</dbReference>
<evidence type="ECO:0000256" key="3">
    <source>
        <dbReference type="ARBA" id="ARBA00012438"/>
    </source>
</evidence>
<dbReference type="PANTHER" id="PTHR45453">
    <property type="entry name" value="PHOSPHATE REGULON SENSOR PROTEIN PHOR"/>
    <property type="match status" value="1"/>
</dbReference>
<dbReference type="NCBIfam" id="NF046044">
    <property type="entry name" value="PnpS"/>
    <property type="match status" value="1"/>
</dbReference>
<feature type="domain" description="Histidine kinase" evidence="13">
    <location>
        <begin position="372"/>
        <end position="590"/>
    </location>
</feature>
<comment type="subcellular location">
    <subcellularLocation>
        <location evidence="2">Cell membrane</location>
    </subcellularLocation>
</comment>
<dbReference type="Pfam" id="PF00989">
    <property type="entry name" value="PAS"/>
    <property type="match status" value="1"/>
</dbReference>
<evidence type="ECO:0000256" key="9">
    <source>
        <dbReference type="ARBA" id="ARBA00022840"/>
    </source>
</evidence>
<dbReference type="InterPro" id="IPR035965">
    <property type="entry name" value="PAS-like_dom_sf"/>
</dbReference>
<dbReference type="PROSITE" id="PS50885">
    <property type="entry name" value="HAMP"/>
    <property type="match status" value="1"/>
</dbReference>
<dbReference type="SMART" id="SM00387">
    <property type="entry name" value="HATPase_c"/>
    <property type="match status" value="1"/>
</dbReference>
<evidence type="ECO:0000256" key="11">
    <source>
        <dbReference type="ARBA" id="ARBA00023136"/>
    </source>
</evidence>
<feature type="transmembrane region" description="Helical" evidence="12">
    <location>
        <begin position="12"/>
        <end position="32"/>
    </location>
</feature>
<evidence type="ECO:0000256" key="6">
    <source>
        <dbReference type="ARBA" id="ARBA00022679"/>
    </source>
</evidence>
<dbReference type="PRINTS" id="PR00344">
    <property type="entry name" value="BCTRLSENSOR"/>
</dbReference>
<dbReference type="Gene3D" id="3.30.450.20">
    <property type="entry name" value="PAS domain"/>
    <property type="match status" value="2"/>
</dbReference>
<comment type="catalytic activity">
    <reaction evidence="1">
        <text>ATP + protein L-histidine = ADP + protein N-phospho-L-histidine.</text>
        <dbReference type="EC" id="2.7.13.3"/>
    </reaction>
</comment>
<evidence type="ECO:0000256" key="5">
    <source>
        <dbReference type="ARBA" id="ARBA00022553"/>
    </source>
</evidence>
<dbReference type="PROSITE" id="PS50113">
    <property type="entry name" value="PAC"/>
    <property type="match status" value="1"/>
</dbReference>
<keyword evidence="6" id="KW-0808">Transferase</keyword>
<dbReference type="SUPFAM" id="SSF47384">
    <property type="entry name" value="Homodimeric domain of signal transducing histidine kinase"/>
    <property type="match status" value="1"/>
</dbReference>
<evidence type="ECO:0000256" key="1">
    <source>
        <dbReference type="ARBA" id="ARBA00000085"/>
    </source>
</evidence>
<evidence type="ECO:0000256" key="4">
    <source>
        <dbReference type="ARBA" id="ARBA00022475"/>
    </source>
</evidence>
<dbReference type="Gene3D" id="3.30.565.10">
    <property type="entry name" value="Histidine kinase-like ATPase, C-terminal domain"/>
    <property type="match status" value="1"/>
</dbReference>
<evidence type="ECO:0000256" key="8">
    <source>
        <dbReference type="ARBA" id="ARBA00022777"/>
    </source>
</evidence>
<feature type="domain" description="PAC" evidence="15">
    <location>
        <begin position="318"/>
        <end position="368"/>
    </location>
</feature>
<dbReference type="PROSITE" id="PS50109">
    <property type="entry name" value="HIS_KIN"/>
    <property type="match status" value="1"/>
</dbReference>
<dbReference type="CDD" id="cd00130">
    <property type="entry name" value="PAS"/>
    <property type="match status" value="1"/>
</dbReference>
<keyword evidence="10" id="KW-0902">Two-component regulatory system</keyword>
<dbReference type="Proteomes" id="UP000190625">
    <property type="component" value="Unassembled WGS sequence"/>
</dbReference>
<dbReference type="GO" id="GO:0004721">
    <property type="term" value="F:phosphoprotein phosphatase activity"/>
    <property type="evidence" value="ECO:0007669"/>
    <property type="project" value="TreeGrafter"/>
</dbReference>
<evidence type="ECO:0000313" key="17">
    <source>
        <dbReference type="EMBL" id="SJZ30751.1"/>
    </source>
</evidence>
<evidence type="ECO:0000256" key="10">
    <source>
        <dbReference type="ARBA" id="ARBA00023012"/>
    </source>
</evidence>
<dbReference type="InterPro" id="IPR036097">
    <property type="entry name" value="HisK_dim/P_sf"/>
</dbReference>
<dbReference type="SUPFAM" id="SSF55874">
    <property type="entry name" value="ATPase domain of HSP90 chaperone/DNA topoisomerase II/histidine kinase"/>
    <property type="match status" value="1"/>
</dbReference>
<dbReference type="InterPro" id="IPR003594">
    <property type="entry name" value="HATPase_dom"/>
</dbReference>
<dbReference type="SMART" id="SM00091">
    <property type="entry name" value="PAS"/>
    <property type="match status" value="1"/>
</dbReference>
<keyword evidence="11 12" id="KW-0472">Membrane</keyword>
<evidence type="ECO:0000256" key="2">
    <source>
        <dbReference type="ARBA" id="ARBA00004236"/>
    </source>
</evidence>
<dbReference type="CDD" id="cd06225">
    <property type="entry name" value="HAMP"/>
    <property type="match status" value="1"/>
</dbReference>
<evidence type="ECO:0000256" key="12">
    <source>
        <dbReference type="SAM" id="Phobius"/>
    </source>
</evidence>
<keyword evidence="5" id="KW-0597">Phosphoprotein</keyword>
<dbReference type="InterPro" id="IPR031967">
    <property type="entry name" value="PhoR_single_Cache-like_dom"/>
</dbReference>
<keyword evidence="7" id="KW-0547">Nucleotide-binding</keyword>
<dbReference type="InterPro" id="IPR003660">
    <property type="entry name" value="HAMP_dom"/>
</dbReference>